<dbReference type="InterPro" id="IPR013762">
    <property type="entry name" value="Integrase-like_cat_sf"/>
</dbReference>
<dbReference type="InterPro" id="IPR011010">
    <property type="entry name" value="DNA_brk_join_enz"/>
</dbReference>
<dbReference type="SUPFAM" id="SSF56349">
    <property type="entry name" value="DNA breaking-rejoining enzymes"/>
    <property type="match status" value="1"/>
</dbReference>
<keyword evidence="3" id="KW-1185">Reference proteome</keyword>
<proteinExistence type="predicted"/>
<dbReference type="Gene3D" id="1.10.443.10">
    <property type="entry name" value="Intergrase catalytic core"/>
    <property type="match status" value="1"/>
</dbReference>
<dbReference type="Proteomes" id="UP001633002">
    <property type="component" value="Unassembled WGS sequence"/>
</dbReference>
<organism evidence="2 3">
    <name type="scientific">Riccia sorocarpa</name>
    <dbReference type="NCBI Taxonomy" id="122646"/>
    <lineage>
        <taxon>Eukaryota</taxon>
        <taxon>Viridiplantae</taxon>
        <taxon>Streptophyta</taxon>
        <taxon>Embryophyta</taxon>
        <taxon>Marchantiophyta</taxon>
        <taxon>Marchantiopsida</taxon>
        <taxon>Marchantiidae</taxon>
        <taxon>Marchantiales</taxon>
        <taxon>Ricciaceae</taxon>
        <taxon>Riccia</taxon>
    </lineage>
</organism>
<evidence type="ECO:0008006" key="4">
    <source>
        <dbReference type="Google" id="ProtNLM"/>
    </source>
</evidence>
<name>A0ABD3H4F2_9MARC</name>
<protein>
    <recommendedName>
        <fullName evidence="4">DUF3504 domain-containing protein</fullName>
    </recommendedName>
</protein>
<dbReference type="PANTHER" id="PTHR21446:SF12">
    <property type="entry name" value="POTASSIUM CHANNEL TETRAMERIZATION DOMAIN CONTAINING 1"/>
    <property type="match status" value="1"/>
</dbReference>
<dbReference type="GO" id="GO:0006310">
    <property type="term" value="P:DNA recombination"/>
    <property type="evidence" value="ECO:0007669"/>
    <property type="project" value="UniProtKB-KW"/>
</dbReference>
<comment type="caution">
    <text evidence="2">The sequence shown here is derived from an EMBL/GenBank/DDBJ whole genome shotgun (WGS) entry which is preliminary data.</text>
</comment>
<dbReference type="EMBL" id="JBJQOH010000006">
    <property type="protein sequence ID" value="KAL3685409.1"/>
    <property type="molecule type" value="Genomic_DNA"/>
</dbReference>
<dbReference type="AlphaFoldDB" id="A0ABD3H4F2"/>
<evidence type="ECO:0000313" key="3">
    <source>
        <dbReference type="Proteomes" id="UP001633002"/>
    </source>
</evidence>
<sequence>MSEENELWDIEEPLIDDCEDSALRRFQDVDLAELHRVEQGGRRRSQSSEDWARRTFDEWRRVKKIDYSKSIEDLSEETDVREFVDNLTTFFLQVNKKDGTLYPPTTIQALLRAIGRVIRARQEQRCVETGLAVHPFNILKDSRYHKVKLAANEAVQRSMDRGLGKSVKKSDILTLEEETRMLAQPKCDLQYPKGLNYVMAYYCLRNFFIRGVAELRQVNWEDFTVENLGTGPVLRFTPGTSKNWKVDVARCGADNLRRPVDCQAPQVIDCFVQLSNVRPKWHTDEPPPHPLFLTPKQRRKSTDLVWYLKSPVGVNTLSSYMKEMVEDLPDISHKAITNKSGRGVGISRMVQSGVPTALGMLQTGHRDPKSFIKYDQTSEEVKNRAMQRIICGEVRDGRILTFDEAFADEMSRLAKIQEQDVRTASLMQENLQPNVSSNLIPEHSFQRSLVGEGSCPQEITKVPEIALIQADNGAQEMTRAQITKSTKAITDTFVLKQSEGAAAGETMKVRSREEFEEFLHFERHQSFEKFQEYERFKHFQSYKKFREFQGF</sequence>
<reference evidence="2 3" key="1">
    <citation type="submission" date="2024-09" db="EMBL/GenBank/DDBJ databases">
        <title>Chromosome-scale assembly of Riccia sorocarpa.</title>
        <authorList>
            <person name="Paukszto L."/>
        </authorList>
    </citation>
    <scope>NUCLEOTIDE SEQUENCE [LARGE SCALE GENOMIC DNA]</scope>
    <source>
        <strain evidence="2">LP-2024</strain>
        <tissue evidence="2">Aerial parts of the thallus</tissue>
    </source>
</reference>
<gene>
    <name evidence="2" type="ORF">R1sor_003431</name>
</gene>
<evidence type="ECO:0000256" key="1">
    <source>
        <dbReference type="ARBA" id="ARBA00023172"/>
    </source>
</evidence>
<accession>A0ABD3H4F2</accession>
<evidence type="ECO:0000313" key="2">
    <source>
        <dbReference type="EMBL" id="KAL3685409.1"/>
    </source>
</evidence>
<keyword evidence="1" id="KW-0233">DNA recombination</keyword>
<dbReference type="PANTHER" id="PTHR21446">
    <property type="entry name" value="DUF3504 DOMAIN-CONTAINING PROTEIN"/>
    <property type="match status" value="1"/>
</dbReference>
<dbReference type="InterPro" id="IPR052787">
    <property type="entry name" value="MAVS"/>
</dbReference>